<feature type="transmembrane region" description="Helical" evidence="1">
    <location>
        <begin position="427"/>
        <end position="450"/>
    </location>
</feature>
<dbReference type="EMBL" id="BIMR01000057">
    <property type="protein sequence ID" value="GCE75901.1"/>
    <property type="molecule type" value="Genomic_DNA"/>
</dbReference>
<dbReference type="InterPro" id="IPR029058">
    <property type="entry name" value="AB_hydrolase_fold"/>
</dbReference>
<dbReference type="OrthoDB" id="9765647at2"/>
<dbReference type="SUPFAM" id="SSF53474">
    <property type="entry name" value="alpha/beta-Hydrolases"/>
    <property type="match status" value="1"/>
</dbReference>
<dbReference type="AlphaFoldDB" id="A0A402DP96"/>
<keyword evidence="3" id="KW-1185">Reference proteome</keyword>
<feature type="transmembrane region" description="Helical" evidence="1">
    <location>
        <begin position="21"/>
        <end position="44"/>
    </location>
</feature>
<reference evidence="2 3" key="1">
    <citation type="submission" date="2019-01" db="EMBL/GenBank/DDBJ databases">
        <title>Draft genome sequence of Cellulomonas takizawaensis strain TKZ-21.</title>
        <authorList>
            <person name="Yamamura H."/>
            <person name="Hayashi T."/>
            <person name="Hamada M."/>
            <person name="Serisawa Y."/>
            <person name="Matsuyama K."/>
            <person name="Nakagawa Y."/>
            <person name="Otoguro M."/>
            <person name="Yanagida F."/>
            <person name="Hayakawa M."/>
        </authorList>
    </citation>
    <scope>NUCLEOTIDE SEQUENCE [LARGE SCALE GENOMIC DNA]</scope>
    <source>
        <strain evidence="2 3">NBRC12680</strain>
    </source>
</reference>
<protein>
    <submittedName>
        <fullName evidence="2">Uncharacterized protein</fullName>
    </submittedName>
</protein>
<proteinExistence type="predicted"/>
<evidence type="ECO:0000256" key="1">
    <source>
        <dbReference type="SAM" id="Phobius"/>
    </source>
</evidence>
<dbReference type="InterPro" id="IPR053145">
    <property type="entry name" value="AB_hydrolase_Est10"/>
</dbReference>
<evidence type="ECO:0000313" key="3">
    <source>
        <dbReference type="Proteomes" id="UP000289954"/>
    </source>
</evidence>
<evidence type="ECO:0000313" key="2">
    <source>
        <dbReference type="EMBL" id="GCE75901.1"/>
    </source>
</evidence>
<feature type="transmembrane region" description="Helical" evidence="1">
    <location>
        <begin position="509"/>
        <end position="530"/>
    </location>
</feature>
<organism evidence="2 3">
    <name type="scientific">Cellulomonas biazotea</name>
    <dbReference type="NCBI Taxonomy" id="1709"/>
    <lineage>
        <taxon>Bacteria</taxon>
        <taxon>Bacillati</taxon>
        <taxon>Actinomycetota</taxon>
        <taxon>Actinomycetes</taxon>
        <taxon>Micrococcales</taxon>
        <taxon>Cellulomonadaceae</taxon>
        <taxon>Cellulomonas</taxon>
    </lineage>
</organism>
<keyword evidence="1" id="KW-1133">Transmembrane helix</keyword>
<comment type="caution">
    <text evidence="2">The sequence shown here is derived from an EMBL/GenBank/DDBJ whole genome shotgun (WGS) entry which is preliminary data.</text>
</comment>
<dbReference type="GO" id="GO:0052689">
    <property type="term" value="F:carboxylic ester hydrolase activity"/>
    <property type="evidence" value="ECO:0007669"/>
    <property type="project" value="TreeGrafter"/>
</dbReference>
<keyword evidence="1" id="KW-0812">Transmembrane</keyword>
<dbReference type="Gene3D" id="3.40.50.1820">
    <property type="entry name" value="alpha/beta hydrolase"/>
    <property type="match status" value="1"/>
</dbReference>
<gene>
    <name evidence="2" type="ORF">CBZ_09570</name>
</gene>
<dbReference type="RefSeq" id="WP_130780508.1">
    <property type="nucleotide sequence ID" value="NZ_BIMR01000057.1"/>
</dbReference>
<sequence length="535" mass="56079">MLRRGPRTPERRVEAGERRGGAPYRVLASTALGVVVLAGLGAVMGPQWDPVPLTDPLTVQTSSTAVGDAPPARTYDVETSIVEVQLDGATVQAQVSVPVGLDEPAPGVVFVHGAGTGRFEVAFVEQARALAASGVVAMVPDKRLDTYTTRHRDYVQMAADYRASVDVLRARDDVDADRVGIYAESEGGWIAPVMAAEDPDLGFVVLVSSPVVPPREQAAFAVDSYLRNTGVPHGVFRAIPRAVGMSLPGGGFEYADFDVTPYQRRMTQPVLVVYGTGDASMPTVQGAEQIIRDTAIGGNGDVTVRYYEGANHGIRVGGDVSAQFLADLSGWVRGLPGTAASQPRIAGAQPVQTYVATPVPEPWWLRDGDVVLGTVAAAAGLILLAPLLVGGARGAEAVTARLRRTGDVEPAAPDGPRPAPARFGPGVAVRLAALGAGVLLTVVALVVYLVSIARLALDYERNDWVVQGGWLGVRILGIAVVVAGVLLARRVHRLRVVHVPVARGVLRTAAGWAVVVGSGVLLVVLAYWGVFQLGI</sequence>
<dbReference type="PANTHER" id="PTHR43265">
    <property type="entry name" value="ESTERASE ESTD"/>
    <property type="match status" value="1"/>
</dbReference>
<accession>A0A402DP96</accession>
<name>A0A402DP96_9CELL</name>
<dbReference type="PANTHER" id="PTHR43265:SF1">
    <property type="entry name" value="ESTERASE ESTD"/>
    <property type="match status" value="1"/>
</dbReference>
<feature type="transmembrane region" description="Helical" evidence="1">
    <location>
        <begin position="470"/>
        <end position="488"/>
    </location>
</feature>
<keyword evidence="1" id="KW-0472">Membrane</keyword>
<feature type="transmembrane region" description="Helical" evidence="1">
    <location>
        <begin position="370"/>
        <end position="395"/>
    </location>
</feature>
<dbReference type="Proteomes" id="UP000289954">
    <property type="component" value="Unassembled WGS sequence"/>
</dbReference>